<evidence type="ECO:0000313" key="8">
    <source>
        <dbReference type="EMBL" id="APT85345.1"/>
    </source>
</evidence>
<dbReference type="InterPro" id="IPR023845">
    <property type="entry name" value="DUF3817_TM"/>
</dbReference>
<dbReference type="PANTHER" id="PTHR40077:SF2">
    <property type="entry name" value="MEMBRANE PROTEIN"/>
    <property type="match status" value="1"/>
</dbReference>
<dbReference type="GO" id="GO:0005886">
    <property type="term" value="C:plasma membrane"/>
    <property type="evidence" value="ECO:0007669"/>
    <property type="project" value="UniProtKB-SubCell"/>
</dbReference>
<dbReference type="Proteomes" id="UP000185478">
    <property type="component" value="Chromosome"/>
</dbReference>
<evidence type="ECO:0000259" key="7">
    <source>
        <dbReference type="Pfam" id="PF12823"/>
    </source>
</evidence>
<organism evidence="8 9">
    <name type="scientific">Corynebacterium aquilae DSM 44791</name>
    <dbReference type="NCBI Taxonomy" id="1431546"/>
    <lineage>
        <taxon>Bacteria</taxon>
        <taxon>Bacillati</taxon>
        <taxon>Actinomycetota</taxon>
        <taxon>Actinomycetes</taxon>
        <taxon>Mycobacteriales</taxon>
        <taxon>Corynebacteriaceae</taxon>
        <taxon>Corynebacterium</taxon>
    </lineage>
</organism>
<sequence length="116" mass="13180">MSTPTVTPARQKRVADALKLFRIAAWVTGVWLLVLTGRLILDYGFKMDLPQWAFYIGQVHGLFYVLYLAATVNLGTKARWEPTKWILTALAGTIPFLSFWAEHVRTKEVKAAFQLP</sequence>
<evidence type="ECO:0000256" key="5">
    <source>
        <dbReference type="ARBA" id="ARBA00023136"/>
    </source>
</evidence>
<keyword evidence="4 6" id="KW-1133">Transmembrane helix</keyword>
<evidence type="ECO:0000256" key="6">
    <source>
        <dbReference type="SAM" id="Phobius"/>
    </source>
</evidence>
<dbReference type="Pfam" id="PF12823">
    <property type="entry name" value="DUF3817"/>
    <property type="match status" value="1"/>
</dbReference>
<keyword evidence="3 6" id="KW-0812">Transmembrane</keyword>
<feature type="transmembrane region" description="Helical" evidence="6">
    <location>
        <begin position="20"/>
        <end position="40"/>
    </location>
</feature>
<dbReference type="AlphaFoldDB" id="A0A1L7CHQ8"/>
<comment type="subcellular location">
    <subcellularLocation>
        <location evidence="1">Cell membrane</location>
        <topology evidence="1">Multi-pass membrane protein</topology>
    </subcellularLocation>
</comment>
<feature type="transmembrane region" description="Helical" evidence="6">
    <location>
        <begin position="52"/>
        <end position="73"/>
    </location>
</feature>
<dbReference type="STRING" id="1431546.CAQU_10065"/>
<feature type="domain" description="DUF3817" evidence="7">
    <location>
        <begin position="18"/>
        <end position="106"/>
    </location>
</feature>
<dbReference type="RefSeq" id="WP_075727305.1">
    <property type="nucleotide sequence ID" value="NZ_CP009245.1"/>
</dbReference>
<name>A0A1L7CHQ8_9CORY</name>
<proteinExistence type="predicted"/>
<reference evidence="8 9" key="1">
    <citation type="submission" date="2014-08" db="EMBL/GenBank/DDBJ databases">
        <title>Complete genome sequence of Corynebacterium aquilae S-613T(T) (=DSM 44791(T)), isolated from the choana of a healthy golden eagle.</title>
        <authorList>
            <person name="Ruckert C."/>
            <person name="Albersmeier A."/>
            <person name="Winkler A."/>
            <person name="Kalinowski J."/>
        </authorList>
    </citation>
    <scope>NUCLEOTIDE SEQUENCE [LARGE SCALE GENOMIC DNA]</scope>
    <source>
        <strain evidence="8 9">S-613</strain>
    </source>
</reference>
<evidence type="ECO:0000256" key="4">
    <source>
        <dbReference type="ARBA" id="ARBA00022989"/>
    </source>
</evidence>
<keyword evidence="2" id="KW-1003">Cell membrane</keyword>
<evidence type="ECO:0000313" key="9">
    <source>
        <dbReference type="Proteomes" id="UP000185478"/>
    </source>
</evidence>
<protein>
    <submittedName>
        <fullName evidence="8">Membrane protein</fullName>
    </submittedName>
</protein>
<accession>A0A1L7CHQ8</accession>
<dbReference type="NCBIfam" id="TIGR03954">
    <property type="entry name" value="integ_memb_HG"/>
    <property type="match status" value="1"/>
</dbReference>
<dbReference type="KEGG" id="caqu:CAQU_10065"/>
<dbReference type="OrthoDB" id="9342687at2"/>
<dbReference type="EMBL" id="CP009245">
    <property type="protein sequence ID" value="APT85345.1"/>
    <property type="molecule type" value="Genomic_DNA"/>
</dbReference>
<keyword evidence="9" id="KW-1185">Reference proteome</keyword>
<evidence type="ECO:0000256" key="3">
    <source>
        <dbReference type="ARBA" id="ARBA00022692"/>
    </source>
</evidence>
<dbReference type="PANTHER" id="PTHR40077">
    <property type="entry name" value="MEMBRANE PROTEIN-RELATED"/>
    <property type="match status" value="1"/>
</dbReference>
<gene>
    <name evidence="8" type="ORF">CAQU_10065</name>
</gene>
<evidence type="ECO:0000256" key="1">
    <source>
        <dbReference type="ARBA" id="ARBA00004651"/>
    </source>
</evidence>
<evidence type="ECO:0000256" key="2">
    <source>
        <dbReference type="ARBA" id="ARBA00022475"/>
    </source>
</evidence>
<keyword evidence="5 6" id="KW-0472">Membrane</keyword>